<evidence type="ECO:0000313" key="3">
    <source>
        <dbReference type="Proteomes" id="UP000253741"/>
    </source>
</evidence>
<name>A0A370BCC6_9ACTN</name>
<protein>
    <submittedName>
        <fullName evidence="2">Uncharacterized protein</fullName>
    </submittedName>
</protein>
<evidence type="ECO:0000313" key="2">
    <source>
        <dbReference type="EMBL" id="RDG38039.1"/>
    </source>
</evidence>
<dbReference type="EMBL" id="QQNA01000079">
    <property type="protein sequence ID" value="RDG38039.1"/>
    <property type="molecule type" value="Genomic_DNA"/>
</dbReference>
<sequence length="112" mass="11703">MSFVTAPNRCRVSGVTDGAKETAGPGGRSTGHPSPRLRGRASSQWGGLGTPGAVVDRLGSVSWPRPQTSRRLLESMPDGLSPFVLAIVPTPLTFAAGWQAKHTPLDDGIDRG</sequence>
<comment type="caution">
    <text evidence="2">The sequence shown here is derived from an EMBL/GenBank/DDBJ whole genome shotgun (WGS) entry which is preliminary data.</text>
</comment>
<proteinExistence type="predicted"/>
<dbReference type="Proteomes" id="UP000253741">
    <property type="component" value="Unassembled WGS sequence"/>
</dbReference>
<feature type="region of interest" description="Disordered" evidence="1">
    <location>
        <begin position="1"/>
        <end position="64"/>
    </location>
</feature>
<organism evidence="2 3">
    <name type="scientific">Streptomyces corynorhini</name>
    <dbReference type="NCBI Taxonomy" id="2282652"/>
    <lineage>
        <taxon>Bacteria</taxon>
        <taxon>Bacillati</taxon>
        <taxon>Actinomycetota</taxon>
        <taxon>Actinomycetes</taxon>
        <taxon>Kitasatosporales</taxon>
        <taxon>Streptomycetaceae</taxon>
        <taxon>Streptomyces</taxon>
    </lineage>
</organism>
<gene>
    <name evidence="2" type="ORF">DVH02_11385</name>
</gene>
<dbReference type="AlphaFoldDB" id="A0A370BCC6"/>
<evidence type="ECO:0000256" key="1">
    <source>
        <dbReference type="SAM" id="MobiDB-lite"/>
    </source>
</evidence>
<keyword evidence="3" id="KW-1185">Reference proteome</keyword>
<accession>A0A370BCC6</accession>
<reference evidence="2 3" key="1">
    <citation type="submission" date="2018-07" db="EMBL/GenBank/DDBJ databases">
        <title>Streptomyces species from bats.</title>
        <authorList>
            <person name="Dunlap C."/>
        </authorList>
    </citation>
    <scope>NUCLEOTIDE SEQUENCE [LARGE SCALE GENOMIC DNA]</scope>
    <source>
        <strain evidence="2 3">AC230</strain>
    </source>
</reference>